<keyword evidence="3" id="KW-0732">Signal</keyword>
<dbReference type="InterPro" id="IPR006128">
    <property type="entry name" value="Lipoprotein_PsaA-like"/>
</dbReference>
<dbReference type="InterPro" id="IPR050492">
    <property type="entry name" value="Bact_metal-bind_prot9"/>
</dbReference>
<evidence type="ECO:0000256" key="4">
    <source>
        <dbReference type="RuleBase" id="RU003512"/>
    </source>
</evidence>
<protein>
    <submittedName>
        <fullName evidence="6">Zinc ABC transporter substrate-binding protein</fullName>
    </submittedName>
</protein>
<gene>
    <name evidence="6" type="ORF">D5H75_37530</name>
</gene>
<dbReference type="GO" id="GO:0046872">
    <property type="term" value="F:metal ion binding"/>
    <property type="evidence" value="ECO:0007669"/>
    <property type="project" value="InterPro"/>
</dbReference>
<dbReference type="Proteomes" id="UP000265768">
    <property type="component" value="Unassembled WGS sequence"/>
</dbReference>
<dbReference type="InterPro" id="IPR006127">
    <property type="entry name" value="ZnuA-like"/>
</dbReference>
<evidence type="ECO:0000256" key="1">
    <source>
        <dbReference type="ARBA" id="ARBA00011028"/>
    </source>
</evidence>
<evidence type="ECO:0000313" key="6">
    <source>
        <dbReference type="EMBL" id="RJL21465.1"/>
    </source>
</evidence>
<accession>A0A3A4A3N7</accession>
<dbReference type="AlphaFoldDB" id="A0A3A4A3N7"/>
<evidence type="ECO:0000256" key="5">
    <source>
        <dbReference type="SAM" id="MobiDB-lite"/>
    </source>
</evidence>
<keyword evidence="7" id="KW-1185">Reference proteome</keyword>
<dbReference type="GO" id="GO:0007155">
    <property type="term" value="P:cell adhesion"/>
    <property type="evidence" value="ECO:0007669"/>
    <property type="project" value="InterPro"/>
</dbReference>
<feature type="region of interest" description="Disordered" evidence="5">
    <location>
        <begin position="185"/>
        <end position="215"/>
    </location>
</feature>
<reference evidence="6 7" key="1">
    <citation type="submission" date="2018-09" db="EMBL/GenBank/DDBJ databases">
        <title>YIM 75507 draft genome.</title>
        <authorList>
            <person name="Tang S."/>
            <person name="Feng Y."/>
        </authorList>
    </citation>
    <scope>NUCLEOTIDE SEQUENCE [LARGE SCALE GENOMIC DNA]</scope>
    <source>
        <strain evidence="6 7">YIM 75507</strain>
    </source>
</reference>
<keyword evidence="2 4" id="KW-0813">Transport</keyword>
<evidence type="ECO:0000313" key="7">
    <source>
        <dbReference type="Proteomes" id="UP000265768"/>
    </source>
</evidence>
<dbReference type="EMBL" id="QZEY01000025">
    <property type="protein sequence ID" value="RJL21465.1"/>
    <property type="molecule type" value="Genomic_DNA"/>
</dbReference>
<dbReference type="Gene3D" id="3.40.50.1980">
    <property type="entry name" value="Nitrogenase molybdenum iron protein domain"/>
    <property type="match status" value="2"/>
</dbReference>
<dbReference type="PANTHER" id="PTHR42953:SF3">
    <property type="entry name" value="HIGH-AFFINITY ZINC UPTAKE SYSTEM PROTEIN ZNUA"/>
    <property type="match status" value="1"/>
</dbReference>
<evidence type="ECO:0000256" key="2">
    <source>
        <dbReference type="ARBA" id="ARBA00022448"/>
    </source>
</evidence>
<dbReference type="PANTHER" id="PTHR42953">
    <property type="entry name" value="HIGH-AFFINITY ZINC UPTAKE SYSTEM PROTEIN ZNUA-RELATED"/>
    <property type="match status" value="1"/>
</dbReference>
<name>A0A3A4A3N7_9ACTN</name>
<proteinExistence type="inferred from homology"/>
<organism evidence="6 7">
    <name type="scientific">Bailinhaonella thermotolerans</name>
    <dbReference type="NCBI Taxonomy" id="1070861"/>
    <lineage>
        <taxon>Bacteria</taxon>
        <taxon>Bacillati</taxon>
        <taxon>Actinomycetota</taxon>
        <taxon>Actinomycetes</taxon>
        <taxon>Streptosporangiales</taxon>
        <taxon>Streptosporangiaceae</taxon>
        <taxon>Bailinhaonella</taxon>
    </lineage>
</organism>
<comment type="similarity">
    <text evidence="1 4">Belongs to the bacterial solute-binding protein 9 family.</text>
</comment>
<sequence>MPVGWPVSLQVAGACRIGGACRLAAAEWRLGPILTTVFIIGHTHRVTYDFSPRLRSRVTRTLGLLVAGTLTLASLAACGSESGRPGSGGAATGEKSEVLGAFYPLSWLSRQIGGQDITVSDLTKPGAEPHDLELTPRQVVQVGEARLVVYIKGIQPAVDEAVAEHAPKSSLDAASLVKTIPAGESDAHAHEGGHEGEHGHEEHGNEEHEHGGVDPHIWLDPDRMATVATGLGERLAAADPAHAAGYRERAAKTAASLRALDGEFKTALATCATRTLVTSHAAFGYLANRYGLKQVGISGVEPDSEPTPSRLAKVADLAKREKVRTIFFESLVNPKVAQVLAEEVGARTEVLDPLESPPKDGDYLTAMRQNLNHIRAGLECR</sequence>
<comment type="caution">
    <text evidence="6">The sequence shown here is derived from an EMBL/GenBank/DDBJ whole genome shotgun (WGS) entry which is preliminary data.</text>
</comment>
<dbReference type="PRINTS" id="PR00690">
    <property type="entry name" value="ADHESNFAMILY"/>
</dbReference>
<dbReference type="OrthoDB" id="9810636at2"/>
<dbReference type="Pfam" id="PF01297">
    <property type="entry name" value="ZnuA"/>
    <property type="match status" value="1"/>
</dbReference>
<dbReference type="SUPFAM" id="SSF53807">
    <property type="entry name" value="Helical backbone' metal receptor"/>
    <property type="match status" value="1"/>
</dbReference>
<dbReference type="GO" id="GO:0030001">
    <property type="term" value="P:metal ion transport"/>
    <property type="evidence" value="ECO:0007669"/>
    <property type="project" value="InterPro"/>
</dbReference>
<evidence type="ECO:0000256" key="3">
    <source>
        <dbReference type="ARBA" id="ARBA00022729"/>
    </source>
</evidence>